<dbReference type="InterPro" id="IPR026960">
    <property type="entry name" value="RVT-Znf"/>
</dbReference>
<dbReference type="AlphaFoldDB" id="A0A9W7LHU9"/>
<dbReference type="Pfam" id="PF13966">
    <property type="entry name" value="zf-RVT"/>
    <property type="match status" value="1"/>
</dbReference>
<evidence type="ECO:0000313" key="2">
    <source>
        <dbReference type="EMBL" id="GMI64746.1"/>
    </source>
</evidence>
<feature type="domain" description="Reverse transcriptase zinc-binding" evidence="1">
    <location>
        <begin position="239"/>
        <end position="280"/>
    </location>
</feature>
<sequence length="282" mass="32769">MSLFHMPVSVSTKLNGLIAKFIWGGLDKKTIHWLCWSTLCKPKLCGGLGLCDLKTKNSALLNKWLWRYGTEYDKLWRRVINAKYEDGAQWLLPRNSQINNRKSWIWRNIAKPLSDPADVFAQHLRLTVGDGSRIDFWNDKWTGNESLKERFPRVYALAVQKQGCIAEFGNSNNGRWVWAIQLRRSLFDWEKEVWTNFQSLLEQFKPGLIGEDSVRWDASTNGFYKPAEFRQLLENSSCVNDPVWKIVWSNLAPPSVEAFVWKLIHGRIPTRTELVKRGINSI</sequence>
<organism evidence="2 3">
    <name type="scientific">Hibiscus trionum</name>
    <name type="common">Flower of an hour</name>
    <dbReference type="NCBI Taxonomy" id="183268"/>
    <lineage>
        <taxon>Eukaryota</taxon>
        <taxon>Viridiplantae</taxon>
        <taxon>Streptophyta</taxon>
        <taxon>Embryophyta</taxon>
        <taxon>Tracheophyta</taxon>
        <taxon>Spermatophyta</taxon>
        <taxon>Magnoliopsida</taxon>
        <taxon>eudicotyledons</taxon>
        <taxon>Gunneridae</taxon>
        <taxon>Pentapetalae</taxon>
        <taxon>rosids</taxon>
        <taxon>malvids</taxon>
        <taxon>Malvales</taxon>
        <taxon>Malvaceae</taxon>
        <taxon>Malvoideae</taxon>
        <taxon>Hibiscus</taxon>
    </lineage>
</organism>
<comment type="caution">
    <text evidence="2">The sequence shown here is derived from an EMBL/GenBank/DDBJ whole genome shotgun (WGS) entry which is preliminary data.</text>
</comment>
<name>A0A9W7LHU9_HIBTR</name>
<protein>
    <recommendedName>
        <fullName evidence="1">Reverse transcriptase zinc-binding domain-containing protein</fullName>
    </recommendedName>
</protein>
<evidence type="ECO:0000313" key="3">
    <source>
        <dbReference type="Proteomes" id="UP001165190"/>
    </source>
</evidence>
<dbReference type="Proteomes" id="UP001165190">
    <property type="component" value="Unassembled WGS sequence"/>
</dbReference>
<reference evidence="2" key="1">
    <citation type="submission" date="2023-05" db="EMBL/GenBank/DDBJ databases">
        <title>Genome and transcriptome analyses reveal genes involved in the formation of fine ridges on petal epidermal cells in Hibiscus trionum.</title>
        <authorList>
            <person name="Koshimizu S."/>
            <person name="Masuda S."/>
            <person name="Ishii T."/>
            <person name="Shirasu K."/>
            <person name="Hoshino A."/>
            <person name="Arita M."/>
        </authorList>
    </citation>
    <scope>NUCLEOTIDE SEQUENCE</scope>
    <source>
        <strain evidence="2">Hamamatsu line</strain>
    </source>
</reference>
<gene>
    <name evidence="2" type="ORF">HRI_000143900</name>
</gene>
<dbReference type="PANTHER" id="PTHR36617:SF5">
    <property type="entry name" value="OS05G0421675 PROTEIN"/>
    <property type="match status" value="1"/>
</dbReference>
<dbReference type="PANTHER" id="PTHR36617">
    <property type="entry name" value="PROTEIN, PUTATIVE-RELATED"/>
    <property type="match status" value="1"/>
</dbReference>
<accession>A0A9W7LHU9</accession>
<dbReference type="OrthoDB" id="1002578at2759"/>
<dbReference type="EMBL" id="BSYR01000003">
    <property type="protein sequence ID" value="GMI64746.1"/>
    <property type="molecule type" value="Genomic_DNA"/>
</dbReference>
<keyword evidence="3" id="KW-1185">Reference proteome</keyword>
<proteinExistence type="predicted"/>
<evidence type="ECO:0000259" key="1">
    <source>
        <dbReference type="Pfam" id="PF13966"/>
    </source>
</evidence>